<dbReference type="FunCoup" id="A0A0H2RPJ0">
    <property type="interactions" value="842"/>
</dbReference>
<feature type="repeat" description="WD" evidence="1">
    <location>
        <begin position="310"/>
        <end position="341"/>
    </location>
</feature>
<dbReference type="PROSITE" id="PS50294">
    <property type="entry name" value="WD_REPEATS_REGION"/>
    <property type="match status" value="1"/>
</dbReference>
<dbReference type="SMART" id="SM00320">
    <property type="entry name" value="WD40"/>
    <property type="match status" value="8"/>
</dbReference>
<evidence type="ECO:0000313" key="5">
    <source>
        <dbReference type="EMBL" id="KLO13487.1"/>
    </source>
</evidence>
<protein>
    <submittedName>
        <fullName evidence="5">WD40 repeat-like protein</fullName>
    </submittedName>
</protein>
<feature type="compositionally biased region" description="Basic and acidic residues" evidence="2">
    <location>
        <begin position="1"/>
        <end position="10"/>
    </location>
</feature>
<dbReference type="SUPFAM" id="SSF63825">
    <property type="entry name" value="YWTD domain"/>
    <property type="match status" value="1"/>
</dbReference>
<name>A0A0H2RPJ0_9AGAM</name>
<feature type="repeat" description="WD" evidence="1">
    <location>
        <begin position="618"/>
        <end position="659"/>
    </location>
</feature>
<dbReference type="InterPro" id="IPR015943">
    <property type="entry name" value="WD40/YVTN_repeat-like_dom_sf"/>
</dbReference>
<dbReference type="PROSITE" id="PS50082">
    <property type="entry name" value="WD_REPEATS_2"/>
    <property type="match status" value="2"/>
</dbReference>
<accession>A0A0H2RPJ0</accession>
<dbReference type="Gene3D" id="2.130.10.10">
    <property type="entry name" value="YVTN repeat-like/Quinoprotein amine dehydrogenase"/>
    <property type="match status" value="2"/>
</dbReference>
<dbReference type="InterPro" id="IPR059157">
    <property type="entry name" value="WDR36-Utp21_N"/>
</dbReference>
<proteinExistence type="predicted"/>
<keyword evidence="1" id="KW-0853">WD repeat</keyword>
<dbReference type="InterPro" id="IPR007319">
    <property type="entry name" value="WDR36/Utp21_C"/>
</dbReference>
<dbReference type="Pfam" id="PF04192">
    <property type="entry name" value="Utp21"/>
    <property type="match status" value="1"/>
</dbReference>
<dbReference type="STRING" id="27342.A0A0H2RPJ0"/>
<dbReference type="Pfam" id="PF25171">
    <property type="entry name" value="Beta-prop_WDR36-Utp21_1st"/>
    <property type="match status" value="1"/>
</dbReference>
<dbReference type="InterPro" id="IPR036322">
    <property type="entry name" value="WD40_repeat_dom_sf"/>
</dbReference>
<evidence type="ECO:0000259" key="4">
    <source>
        <dbReference type="Pfam" id="PF25171"/>
    </source>
</evidence>
<feature type="domain" description="WDR36/Utp21 N-terminal" evidence="4">
    <location>
        <begin position="69"/>
        <end position="344"/>
    </location>
</feature>
<dbReference type="Pfam" id="PF25168">
    <property type="entry name" value="Beta-prop_WDR36-Utp21_2nd"/>
    <property type="match status" value="1"/>
</dbReference>
<dbReference type="AlphaFoldDB" id="A0A0H2RPJ0"/>
<evidence type="ECO:0000313" key="6">
    <source>
        <dbReference type="Proteomes" id="UP000053477"/>
    </source>
</evidence>
<dbReference type="GO" id="GO:0032040">
    <property type="term" value="C:small-subunit processome"/>
    <property type="evidence" value="ECO:0007669"/>
    <property type="project" value="InterPro"/>
</dbReference>
<gene>
    <name evidence="5" type="ORF">SCHPADRAFT_997261</name>
</gene>
<dbReference type="InterPro" id="IPR001680">
    <property type="entry name" value="WD40_rpt"/>
</dbReference>
<dbReference type="GO" id="GO:0006364">
    <property type="term" value="P:rRNA processing"/>
    <property type="evidence" value="ECO:0007669"/>
    <property type="project" value="InterPro"/>
</dbReference>
<dbReference type="GO" id="GO:0034388">
    <property type="term" value="C:Pwp2p-containing subcomplex of 90S preribosome"/>
    <property type="evidence" value="ECO:0007669"/>
    <property type="project" value="TreeGrafter"/>
</dbReference>
<keyword evidence="6" id="KW-1185">Reference proteome</keyword>
<dbReference type="Proteomes" id="UP000053477">
    <property type="component" value="Unassembled WGS sequence"/>
</dbReference>
<organism evidence="5 6">
    <name type="scientific">Schizopora paradoxa</name>
    <dbReference type="NCBI Taxonomy" id="27342"/>
    <lineage>
        <taxon>Eukaryota</taxon>
        <taxon>Fungi</taxon>
        <taxon>Dikarya</taxon>
        <taxon>Basidiomycota</taxon>
        <taxon>Agaricomycotina</taxon>
        <taxon>Agaricomycetes</taxon>
        <taxon>Hymenochaetales</taxon>
        <taxon>Schizoporaceae</taxon>
        <taxon>Schizopora</taxon>
    </lineage>
</organism>
<dbReference type="InParanoid" id="A0A0H2RPJ0"/>
<feature type="region of interest" description="Disordered" evidence="2">
    <location>
        <begin position="1"/>
        <end position="26"/>
    </location>
</feature>
<dbReference type="OrthoDB" id="10250769at2759"/>
<reference evidence="5 6" key="1">
    <citation type="submission" date="2015-04" db="EMBL/GenBank/DDBJ databases">
        <title>Complete genome sequence of Schizopora paradoxa KUC8140, a cosmopolitan wood degrader in East Asia.</title>
        <authorList>
            <consortium name="DOE Joint Genome Institute"/>
            <person name="Min B."/>
            <person name="Park H."/>
            <person name="Jang Y."/>
            <person name="Kim J.-J."/>
            <person name="Kim K.H."/>
            <person name="Pangilinan J."/>
            <person name="Lipzen A."/>
            <person name="Riley R."/>
            <person name="Grigoriev I.V."/>
            <person name="Spatafora J.W."/>
            <person name="Choi I.-G."/>
        </authorList>
    </citation>
    <scope>NUCLEOTIDE SEQUENCE [LARGE SCALE GENOMIC DNA]</scope>
    <source>
        <strain evidence="5 6">KUC8140</strain>
    </source>
</reference>
<dbReference type="SUPFAM" id="SSF50978">
    <property type="entry name" value="WD40 repeat-like"/>
    <property type="match status" value="1"/>
</dbReference>
<feature type="domain" description="WDR36/Utp21 C-terminal" evidence="3">
    <location>
        <begin position="748"/>
        <end position="949"/>
    </location>
</feature>
<dbReference type="EMBL" id="KQ085958">
    <property type="protein sequence ID" value="KLO13487.1"/>
    <property type="molecule type" value="Genomic_DNA"/>
</dbReference>
<evidence type="ECO:0000256" key="1">
    <source>
        <dbReference type="PROSITE-ProRule" id="PRU00221"/>
    </source>
</evidence>
<evidence type="ECO:0000256" key="2">
    <source>
        <dbReference type="SAM" id="MobiDB-lite"/>
    </source>
</evidence>
<sequence>MTVIVDDRGAPPKKRSKVAKKTEDAPIAGPSKPRLFAPFRALGLVTNHVPFALQTRSFKGATEGPRIHIVTSIGRSWMMWEGGKMTLLFVGPECAQSITYLAFDRDYVLACTGPHVVRYSRGKEVDRFTNPVGTNFAFVTTFGDVTLSLTEDGTRMLIWNSESRELQGSVEFDNGFTATSILHPATYLNKVLVSSSEGSLQLWNIRASVCIHKFDSSNLSDAATANSPFITALVQSPAIDVVGIGFASGEISIYDVRADERLMRIYMEGGGIRSLAFRTDGQSVLASASTTGHIALWDLNNGGRLLHIIRGAHDRAVTSIEWVPGQPVLISSGEDNSVKQWFFESPTAPPRLLKFRAGHHEPPNIIRYYGEDGKQLLTASRDRSLRYTSVVRDSRSFELSQGHIAKKATSLSIPATSLKFPPIVSLSYSSARSKDWDDVLTVHKQEVVARTWTVKDKKLGKWTLSLDNAPSDKGKKKRPDVVGSAQAACVTACGNFGLASSSSGVIRMWNMQSGMKRKEFNVGPCPTEVVSRMRSTEKARNVNGLVTDSLNQVLIASTYDGTINFFDFHTTTLLHTVILPSTCSAISLQRESGLLAVVCDDLVVRLVDIESRRIVREMSGFGGNVLDVAFSPDSRWLVAASLDSTIRTFDIPSGRLIDSFRTPSVATSVAFSPSNDFLATAHVASRGIYLWANRAQYTDVSLQGISEKDINDVSLPSVQDEVEEDGIEALQSLSIEDKPEDVFATPSQLGGDLITLTLLPRSRWQTLLNLDVIQQRNKPKEAPKAPEKAPFFLPTLPGVEHRFAITQKGSQDSTKKKDVGKKLEAGASQAESVFYKKLVSEDPDGDYESLFGYVKTLTPAAIDLEVRALVSLEGLSTFLNALLRRLKSHRDFELVQTLISVLLRLHGDVFLENSELTDPLANLRKAQTEESGRLLDVISASMGTLGFIRDVL</sequence>
<evidence type="ECO:0000259" key="3">
    <source>
        <dbReference type="Pfam" id="PF04192"/>
    </source>
</evidence>
<dbReference type="PANTHER" id="PTHR22840">
    <property type="entry name" value="WD REPEAT-CONTAINING PROTEIN 36"/>
    <property type="match status" value="1"/>
</dbReference>
<dbReference type="PANTHER" id="PTHR22840:SF12">
    <property type="entry name" value="WD REPEAT-CONTAINING PROTEIN 36"/>
    <property type="match status" value="1"/>
</dbReference>